<sequence length="64" mass="7114">MSLDDGRRPVATCGLGRDLTRIPEARVPTDRAGLTDTEALGRMLPRGSCFYRFDDTLTQIDQQS</sequence>
<gene>
    <name evidence="1" type="ORF">GCM10007884_45370</name>
    <name evidence="2" type="ORF">GGR33_005096</name>
</gene>
<dbReference type="EMBL" id="BSPG01000045">
    <property type="protein sequence ID" value="GLS46543.1"/>
    <property type="molecule type" value="Genomic_DNA"/>
</dbReference>
<evidence type="ECO:0000313" key="4">
    <source>
        <dbReference type="Proteomes" id="UP001156881"/>
    </source>
</evidence>
<reference evidence="1" key="1">
    <citation type="journal article" date="2014" name="Int. J. Syst. Evol. Microbiol.">
        <title>Complete genome of a new Firmicutes species belonging to the dominant human colonic microbiota ('Ruminococcus bicirculans') reveals two chromosomes and a selective capacity to utilize plant glucans.</title>
        <authorList>
            <consortium name="NISC Comparative Sequencing Program"/>
            <person name="Wegmann U."/>
            <person name="Louis P."/>
            <person name="Goesmann A."/>
            <person name="Henrissat B."/>
            <person name="Duncan S.H."/>
            <person name="Flint H.J."/>
        </authorList>
    </citation>
    <scope>NUCLEOTIDE SEQUENCE</scope>
    <source>
        <strain evidence="1">NBRC 107710</strain>
    </source>
</reference>
<dbReference type="Proteomes" id="UP000517759">
    <property type="component" value="Unassembled WGS sequence"/>
</dbReference>
<protein>
    <submittedName>
        <fullName evidence="2">Uncharacterized protein</fullName>
    </submittedName>
</protein>
<dbReference type="Proteomes" id="UP001156881">
    <property type="component" value="Unassembled WGS sequence"/>
</dbReference>
<dbReference type="AlphaFoldDB" id="A0A7W6F9W7"/>
<dbReference type="EMBL" id="JACIDN010000014">
    <property type="protein sequence ID" value="MBB3905556.1"/>
    <property type="molecule type" value="Genomic_DNA"/>
</dbReference>
<comment type="caution">
    <text evidence="2">The sequence shown here is derived from an EMBL/GenBank/DDBJ whole genome shotgun (WGS) entry which is preliminary data.</text>
</comment>
<reference evidence="2 3" key="3">
    <citation type="submission" date="2020-08" db="EMBL/GenBank/DDBJ databases">
        <title>Genomic Encyclopedia of Type Strains, Phase IV (KMG-IV): sequencing the most valuable type-strain genomes for metagenomic binning, comparative biology and taxonomic classification.</title>
        <authorList>
            <person name="Goeker M."/>
        </authorList>
    </citation>
    <scope>NUCLEOTIDE SEQUENCE [LARGE SCALE GENOMIC DNA]</scope>
    <source>
        <strain evidence="2 3">DSM 24105</strain>
    </source>
</reference>
<evidence type="ECO:0000313" key="2">
    <source>
        <dbReference type="EMBL" id="MBB3905556.1"/>
    </source>
</evidence>
<reference evidence="1" key="4">
    <citation type="submission" date="2023-01" db="EMBL/GenBank/DDBJ databases">
        <title>Draft genome sequence of Methylobacterium brachythecii strain NBRC 107710.</title>
        <authorList>
            <person name="Sun Q."/>
            <person name="Mori K."/>
        </authorList>
    </citation>
    <scope>NUCLEOTIDE SEQUENCE</scope>
    <source>
        <strain evidence="1">NBRC 107710</strain>
    </source>
</reference>
<accession>A0A7W6F9W7</accession>
<evidence type="ECO:0000313" key="1">
    <source>
        <dbReference type="EMBL" id="GLS46543.1"/>
    </source>
</evidence>
<evidence type="ECO:0000313" key="3">
    <source>
        <dbReference type="Proteomes" id="UP000517759"/>
    </source>
</evidence>
<name>A0A7W6F9W7_9HYPH</name>
<proteinExistence type="predicted"/>
<keyword evidence="4" id="KW-1185">Reference proteome</keyword>
<organism evidence="2 3">
    <name type="scientific">Methylobacterium brachythecii</name>
    <dbReference type="NCBI Taxonomy" id="1176177"/>
    <lineage>
        <taxon>Bacteria</taxon>
        <taxon>Pseudomonadati</taxon>
        <taxon>Pseudomonadota</taxon>
        <taxon>Alphaproteobacteria</taxon>
        <taxon>Hyphomicrobiales</taxon>
        <taxon>Methylobacteriaceae</taxon>
        <taxon>Methylobacterium</taxon>
    </lineage>
</organism>
<reference evidence="4" key="2">
    <citation type="journal article" date="2019" name="Int. J. Syst. Evol. Microbiol.">
        <title>The Global Catalogue of Microorganisms (GCM) 10K type strain sequencing project: providing services to taxonomists for standard genome sequencing and annotation.</title>
        <authorList>
            <consortium name="The Broad Institute Genomics Platform"/>
            <consortium name="The Broad Institute Genome Sequencing Center for Infectious Disease"/>
            <person name="Wu L."/>
            <person name="Ma J."/>
        </authorList>
    </citation>
    <scope>NUCLEOTIDE SEQUENCE [LARGE SCALE GENOMIC DNA]</scope>
    <source>
        <strain evidence="4">NBRC 107710</strain>
    </source>
</reference>